<accession>A0ABV0SWS9</accession>
<keyword evidence="2" id="KW-1185">Reference proteome</keyword>
<gene>
    <name evidence="1" type="ORF">ILYODFUR_002488</name>
</gene>
<sequence length="117" mass="13570">MIPREWEVNELKHEKEEMKEGKTRKYHVTGSHSLQLCDPSWSNTNPHYNINKYLSLLQSIVAACNNFTQFMKMLHAADIKMPPLTSAWLEPVNCDKFRKRFSLSLLNCDKNGAIVMS</sequence>
<proteinExistence type="predicted"/>
<name>A0ABV0SWS9_9TELE</name>
<comment type="caution">
    <text evidence="1">The sequence shown here is derived from an EMBL/GenBank/DDBJ whole genome shotgun (WGS) entry which is preliminary data.</text>
</comment>
<evidence type="ECO:0000313" key="1">
    <source>
        <dbReference type="EMBL" id="MEQ2223958.1"/>
    </source>
</evidence>
<evidence type="ECO:0000313" key="2">
    <source>
        <dbReference type="Proteomes" id="UP001482620"/>
    </source>
</evidence>
<protein>
    <submittedName>
        <fullName evidence="1">Uncharacterized protein</fullName>
    </submittedName>
</protein>
<dbReference type="Proteomes" id="UP001482620">
    <property type="component" value="Unassembled WGS sequence"/>
</dbReference>
<reference evidence="1 2" key="1">
    <citation type="submission" date="2021-06" db="EMBL/GenBank/DDBJ databases">
        <authorList>
            <person name="Palmer J.M."/>
        </authorList>
    </citation>
    <scope>NUCLEOTIDE SEQUENCE [LARGE SCALE GENOMIC DNA]</scope>
    <source>
        <strain evidence="2">if_2019</strain>
        <tissue evidence="1">Muscle</tissue>
    </source>
</reference>
<dbReference type="EMBL" id="JAHRIQ010011703">
    <property type="protein sequence ID" value="MEQ2223958.1"/>
    <property type="molecule type" value="Genomic_DNA"/>
</dbReference>
<organism evidence="1 2">
    <name type="scientific">Ilyodon furcidens</name>
    <name type="common">goldbreast splitfin</name>
    <dbReference type="NCBI Taxonomy" id="33524"/>
    <lineage>
        <taxon>Eukaryota</taxon>
        <taxon>Metazoa</taxon>
        <taxon>Chordata</taxon>
        <taxon>Craniata</taxon>
        <taxon>Vertebrata</taxon>
        <taxon>Euteleostomi</taxon>
        <taxon>Actinopterygii</taxon>
        <taxon>Neopterygii</taxon>
        <taxon>Teleostei</taxon>
        <taxon>Neoteleostei</taxon>
        <taxon>Acanthomorphata</taxon>
        <taxon>Ovalentaria</taxon>
        <taxon>Atherinomorphae</taxon>
        <taxon>Cyprinodontiformes</taxon>
        <taxon>Goodeidae</taxon>
        <taxon>Ilyodon</taxon>
    </lineage>
</organism>